<sequence>MRILVTGASGLLGLNLSLQMAVKHTIIGVDRQKLANVPFELLKADLMDADVVSRILDESQPDALIHCAANADVDACELDPGNVQRLNADLPGDLASACLSRNIRFLHISTDAVFDGTKVGIYTEEDEPNPLGVYARSKLDGERVVLEANPDAVIARVNFFGWSLSGSRSLSEYFVNNLDAGKQVNGFDDVWFCPLFVGDLADTLLGMLGKSLSGLYHVVGSRAITKYEFGRAIARQFGFDEGLIRPISVTESGLAAKRSPNLKLSIHKLSTALGQVIPEFSTGLTKFYTQYQQGYPQKLRGYQQE</sequence>
<comment type="similarity">
    <text evidence="1 2">Belongs to the dTDP-4-dehydrorhamnose reductase family.</text>
</comment>
<evidence type="ECO:0000313" key="5">
    <source>
        <dbReference type="Proteomes" id="UP000614469"/>
    </source>
</evidence>
<dbReference type="GO" id="GO:0019305">
    <property type="term" value="P:dTDP-rhamnose biosynthetic process"/>
    <property type="evidence" value="ECO:0007669"/>
    <property type="project" value="UniProtKB-UniPathway"/>
</dbReference>
<dbReference type="CDD" id="cd05254">
    <property type="entry name" value="dTDP_HR_like_SDR_e"/>
    <property type="match status" value="1"/>
</dbReference>
<comment type="pathway">
    <text evidence="2">Carbohydrate biosynthesis; dTDP-L-rhamnose biosynthesis.</text>
</comment>
<evidence type="ECO:0000256" key="1">
    <source>
        <dbReference type="ARBA" id="ARBA00010944"/>
    </source>
</evidence>
<comment type="function">
    <text evidence="2">Catalyzes the reduction of dTDP-6-deoxy-L-lyxo-4-hexulose to yield dTDP-L-rhamnose.</text>
</comment>
<dbReference type="EMBL" id="JACNJN010000137">
    <property type="protein sequence ID" value="MBC8336048.1"/>
    <property type="molecule type" value="Genomic_DNA"/>
</dbReference>
<gene>
    <name evidence="4" type="ORF">H8E29_12340</name>
</gene>
<evidence type="ECO:0000313" key="4">
    <source>
        <dbReference type="EMBL" id="MBC8336048.1"/>
    </source>
</evidence>
<dbReference type="AlphaFoldDB" id="A0A8J6NMB9"/>
<evidence type="ECO:0000256" key="2">
    <source>
        <dbReference type="RuleBase" id="RU364082"/>
    </source>
</evidence>
<feature type="domain" description="RmlD-like substrate binding" evidence="3">
    <location>
        <begin position="1"/>
        <end position="292"/>
    </location>
</feature>
<reference evidence="4 5" key="1">
    <citation type="submission" date="2020-08" db="EMBL/GenBank/DDBJ databases">
        <title>Bridging the membrane lipid divide: bacteria of the FCB group superphylum have the potential to synthesize archaeal ether lipids.</title>
        <authorList>
            <person name="Villanueva L."/>
            <person name="Von Meijenfeldt F.A.B."/>
            <person name="Westbye A.B."/>
            <person name="Yadav S."/>
            <person name="Hopmans E.C."/>
            <person name="Dutilh B.E."/>
            <person name="Sinninghe Damste J.S."/>
        </authorList>
    </citation>
    <scope>NUCLEOTIDE SEQUENCE [LARGE SCALE GENOMIC DNA]</scope>
    <source>
        <strain evidence="4">NIOZ-UU36</strain>
    </source>
</reference>
<evidence type="ECO:0000259" key="3">
    <source>
        <dbReference type="Pfam" id="PF04321"/>
    </source>
</evidence>
<comment type="caution">
    <text evidence="4">The sequence shown here is derived from an EMBL/GenBank/DDBJ whole genome shotgun (WGS) entry which is preliminary data.</text>
</comment>
<dbReference type="EC" id="1.1.1.133" evidence="2"/>
<dbReference type="InterPro" id="IPR036291">
    <property type="entry name" value="NAD(P)-bd_dom_sf"/>
</dbReference>
<dbReference type="Pfam" id="PF04321">
    <property type="entry name" value="RmlD_sub_bind"/>
    <property type="match status" value="1"/>
</dbReference>
<dbReference type="Proteomes" id="UP000614469">
    <property type="component" value="Unassembled WGS sequence"/>
</dbReference>
<dbReference type="InterPro" id="IPR005913">
    <property type="entry name" value="dTDP_dehydrorham_reduct"/>
</dbReference>
<accession>A0A8J6NMB9</accession>
<proteinExistence type="inferred from homology"/>
<dbReference type="InterPro" id="IPR029903">
    <property type="entry name" value="RmlD-like-bd"/>
</dbReference>
<organism evidence="4 5">
    <name type="scientific">Candidatus Desulfolinea nitratireducens</name>
    <dbReference type="NCBI Taxonomy" id="2841698"/>
    <lineage>
        <taxon>Bacteria</taxon>
        <taxon>Bacillati</taxon>
        <taxon>Chloroflexota</taxon>
        <taxon>Anaerolineae</taxon>
        <taxon>Anaerolineales</taxon>
        <taxon>Anaerolineales incertae sedis</taxon>
        <taxon>Candidatus Desulfolinea</taxon>
    </lineage>
</organism>
<dbReference type="SUPFAM" id="SSF51735">
    <property type="entry name" value="NAD(P)-binding Rossmann-fold domains"/>
    <property type="match status" value="1"/>
</dbReference>
<protein>
    <recommendedName>
        <fullName evidence="2">dTDP-4-dehydrorhamnose reductase</fullName>
        <ecNumber evidence="2">1.1.1.133</ecNumber>
    </recommendedName>
</protein>
<dbReference type="UniPathway" id="UPA00124"/>
<keyword evidence="2" id="KW-0560">Oxidoreductase</keyword>
<dbReference type="GO" id="GO:0008831">
    <property type="term" value="F:dTDP-4-dehydrorhamnose reductase activity"/>
    <property type="evidence" value="ECO:0007669"/>
    <property type="project" value="UniProtKB-EC"/>
</dbReference>
<dbReference type="PANTHER" id="PTHR10491">
    <property type="entry name" value="DTDP-4-DEHYDRORHAMNOSE REDUCTASE"/>
    <property type="match status" value="1"/>
</dbReference>
<keyword evidence="2" id="KW-0521">NADP</keyword>
<name>A0A8J6NMB9_9CHLR</name>
<dbReference type="PANTHER" id="PTHR10491:SF4">
    <property type="entry name" value="METHIONINE ADENOSYLTRANSFERASE 2 SUBUNIT BETA"/>
    <property type="match status" value="1"/>
</dbReference>
<dbReference type="Gene3D" id="3.40.50.720">
    <property type="entry name" value="NAD(P)-binding Rossmann-like Domain"/>
    <property type="match status" value="1"/>
</dbReference>